<sequence>MTFVLDGSVMHNRIDPSSIPQTRGSGAKSASGGIASPTRRFRARRPRIDNGNMPVLNDEVPDDDDYDAGRRRGEFDHITPEDFTRSRGSGRVTPPGWIDANELNRVRREMPVAYVEVVPVRVDDFGRVTSIGSLLRVSDSGMIVERTLIAGRVLYHETIREAIARNIAKDLGDIALPVLPQGLTPFTVAEFFPTPGVSPYYDERQHAIALCYIVPIAGDCKPQDETLDVEWVDPRSADFNEFLEQMSDGHDYIVRQALAWTGL</sequence>
<feature type="region of interest" description="Disordered" evidence="1">
    <location>
        <begin position="14"/>
        <end position="91"/>
    </location>
</feature>
<evidence type="ECO:0000256" key="1">
    <source>
        <dbReference type="SAM" id="MobiDB-lite"/>
    </source>
</evidence>
<dbReference type="InterPro" id="IPR032582">
    <property type="entry name" value="DUF4916"/>
</dbReference>
<comment type="caution">
    <text evidence="2">The sequence shown here is derived from an EMBL/GenBank/DDBJ whole genome shotgun (WGS) entry which is preliminary data.</text>
</comment>
<evidence type="ECO:0000313" key="3">
    <source>
        <dbReference type="Proteomes" id="UP000234935"/>
    </source>
</evidence>
<name>A0A2N5IZN3_9BIFI</name>
<dbReference type="AlphaFoldDB" id="A0A2N5IZN3"/>
<dbReference type="SUPFAM" id="SSF55811">
    <property type="entry name" value="Nudix"/>
    <property type="match status" value="1"/>
</dbReference>
<dbReference type="Proteomes" id="UP000234935">
    <property type="component" value="Unassembled WGS sequence"/>
</dbReference>
<accession>A0A2N5IZN3</accession>
<dbReference type="Pfam" id="PF16262">
    <property type="entry name" value="DUF4916"/>
    <property type="match status" value="1"/>
</dbReference>
<dbReference type="EMBL" id="NMYC01000003">
    <property type="protein sequence ID" value="PLS27418.1"/>
    <property type="molecule type" value="Genomic_DNA"/>
</dbReference>
<proteinExistence type="predicted"/>
<gene>
    <name evidence="2" type="ORF">CGZ88_0945</name>
</gene>
<feature type="compositionally biased region" description="Basic and acidic residues" evidence="1">
    <location>
        <begin position="67"/>
        <end position="85"/>
    </location>
</feature>
<evidence type="ECO:0000313" key="2">
    <source>
        <dbReference type="EMBL" id="PLS27418.1"/>
    </source>
</evidence>
<organism evidence="2 3">
    <name type="scientific">Bifidobacterium anseris</name>
    <dbReference type="NCBI Taxonomy" id="2020963"/>
    <lineage>
        <taxon>Bacteria</taxon>
        <taxon>Bacillati</taxon>
        <taxon>Actinomycetota</taxon>
        <taxon>Actinomycetes</taxon>
        <taxon>Bifidobacteriales</taxon>
        <taxon>Bifidobacteriaceae</taxon>
        <taxon>Bifidobacterium</taxon>
    </lineage>
</organism>
<dbReference type="Gene3D" id="3.90.79.10">
    <property type="entry name" value="Nucleoside Triphosphate Pyrophosphohydrolase"/>
    <property type="match status" value="1"/>
</dbReference>
<protein>
    <submittedName>
        <fullName evidence="2">ADP-ribose pyrophosphatase</fullName>
    </submittedName>
</protein>
<dbReference type="InterPro" id="IPR015797">
    <property type="entry name" value="NUDIX_hydrolase-like_dom_sf"/>
</dbReference>
<reference evidence="2 3" key="1">
    <citation type="submission" date="2017-07" db="EMBL/GenBank/DDBJ databases">
        <title>Bifidobacterium novel species.</title>
        <authorList>
            <person name="Lugli G.A."/>
            <person name="Milani C."/>
            <person name="Duranti S."/>
            <person name="Mangifesta M."/>
        </authorList>
    </citation>
    <scope>NUCLEOTIDE SEQUENCE [LARGE SCALE GENOMIC DNA]</scope>
    <source>
        <strain evidence="3">Goo31D</strain>
    </source>
</reference>
<feature type="compositionally biased region" description="Low complexity" evidence="1">
    <location>
        <begin position="24"/>
        <end position="36"/>
    </location>
</feature>
<keyword evidence="3" id="KW-1185">Reference proteome</keyword>